<proteinExistence type="predicted"/>
<sequence>MDGRARRAWARDDRSWADEDWWLIENGIADSRRGRARWSVIINNAGGDCQGKPTVDSMVKMIGFGDCREDTGCGLFWCFWFVSFDDGEDLQAVRRLDTGSIGTGSGQIGYSHRSVVKG</sequence>
<comment type="caution">
    <text evidence="1">The sequence shown here is derived from an EMBL/GenBank/DDBJ whole genome shotgun (WGS) entry which is preliminary data.</text>
</comment>
<accession>A0AAW1VWX1</accession>
<organism evidence="1 2">
    <name type="scientific">Rubus argutus</name>
    <name type="common">Southern blackberry</name>
    <dbReference type="NCBI Taxonomy" id="59490"/>
    <lineage>
        <taxon>Eukaryota</taxon>
        <taxon>Viridiplantae</taxon>
        <taxon>Streptophyta</taxon>
        <taxon>Embryophyta</taxon>
        <taxon>Tracheophyta</taxon>
        <taxon>Spermatophyta</taxon>
        <taxon>Magnoliopsida</taxon>
        <taxon>eudicotyledons</taxon>
        <taxon>Gunneridae</taxon>
        <taxon>Pentapetalae</taxon>
        <taxon>rosids</taxon>
        <taxon>fabids</taxon>
        <taxon>Rosales</taxon>
        <taxon>Rosaceae</taxon>
        <taxon>Rosoideae</taxon>
        <taxon>Rosoideae incertae sedis</taxon>
        <taxon>Rubus</taxon>
    </lineage>
</organism>
<dbReference type="AlphaFoldDB" id="A0AAW1VWX1"/>
<name>A0AAW1VWX1_RUBAR</name>
<evidence type="ECO:0000313" key="1">
    <source>
        <dbReference type="EMBL" id="KAK9911954.1"/>
    </source>
</evidence>
<dbReference type="EMBL" id="JBEDUW010000007">
    <property type="protein sequence ID" value="KAK9911954.1"/>
    <property type="molecule type" value="Genomic_DNA"/>
</dbReference>
<gene>
    <name evidence="1" type="ORF">M0R45_035832</name>
</gene>
<evidence type="ECO:0000313" key="2">
    <source>
        <dbReference type="Proteomes" id="UP001457282"/>
    </source>
</evidence>
<dbReference type="Proteomes" id="UP001457282">
    <property type="component" value="Unassembled WGS sequence"/>
</dbReference>
<protein>
    <submittedName>
        <fullName evidence="1">Uncharacterized protein</fullName>
    </submittedName>
</protein>
<reference evidence="1 2" key="1">
    <citation type="journal article" date="2023" name="G3 (Bethesda)">
        <title>A chromosome-length genome assembly and annotation of blackberry (Rubus argutus, cv. 'Hillquist').</title>
        <authorList>
            <person name="Bruna T."/>
            <person name="Aryal R."/>
            <person name="Dudchenko O."/>
            <person name="Sargent D.J."/>
            <person name="Mead D."/>
            <person name="Buti M."/>
            <person name="Cavallini A."/>
            <person name="Hytonen T."/>
            <person name="Andres J."/>
            <person name="Pham M."/>
            <person name="Weisz D."/>
            <person name="Mascagni F."/>
            <person name="Usai G."/>
            <person name="Natali L."/>
            <person name="Bassil N."/>
            <person name="Fernandez G.E."/>
            <person name="Lomsadze A."/>
            <person name="Armour M."/>
            <person name="Olukolu B."/>
            <person name="Poorten T."/>
            <person name="Britton C."/>
            <person name="Davik J."/>
            <person name="Ashrafi H."/>
            <person name="Aiden E.L."/>
            <person name="Borodovsky M."/>
            <person name="Worthington M."/>
        </authorList>
    </citation>
    <scope>NUCLEOTIDE SEQUENCE [LARGE SCALE GENOMIC DNA]</scope>
    <source>
        <strain evidence="1">PI 553951</strain>
    </source>
</reference>
<keyword evidence="2" id="KW-1185">Reference proteome</keyword>